<name>A0A6J4J639_9CHLR</name>
<dbReference type="AlphaFoldDB" id="A0A6J4J639"/>
<dbReference type="EMBL" id="CADCTC010000170">
    <property type="protein sequence ID" value="CAA9267986.1"/>
    <property type="molecule type" value="Genomic_DNA"/>
</dbReference>
<evidence type="ECO:0000313" key="2">
    <source>
        <dbReference type="EMBL" id="CAA9267986.1"/>
    </source>
</evidence>
<proteinExistence type="predicted"/>
<feature type="region of interest" description="Disordered" evidence="1">
    <location>
        <begin position="83"/>
        <end position="123"/>
    </location>
</feature>
<organism evidence="2">
    <name type="scientific">uncultured Chloroflexota bacterium</name>
    <dbReference type="NCBI Taxonomy" id="166587"/>
    <lineage>
        <taxon>Bacteria</taxon>
        <taxon>Bacillati</taxon>
        <taxon>Chloroflexota</taxon>
        <taxon>environmental samples</taxon>
    </lineage>
</organism>
<feature type="region of interest" description="Disordered" evidence="1">
    <location>
        <begin position="1"/>
        <end position="33"/>
    </location>
</feature>
<accession>A0A6J4J639</accession>
<sequence>MPSGGPSPFAAKIPKSRQKDLAKRLRRALSAGPMDMQRMTDVLEIEPEEVVTVLRRLRSRRRGRLHTGIRFGHVCWWWEPARARTEGATQDRTPRGTPEPAPSGKKRKKERAPAANEGGVSGF</sequence>
<protein>
    <submittedName>
        <fullName evidence="2">Uncharacterized protein</fullName>
    </submittedName>
</protein>
<reference evidence="2" key="1">
    <citation type="submission" date="2020-02" db="EMBL/GenBank/DDBJ databases">
        <authorList>
            <person name="Meier V. D."/>
        </authorList>
    </citation>
    <scope>NUCLEOTIDE SEQUENCE</scope>
    <source>
        <strain evidence="2">AVDCRST_MAG77</strain>
    </source>
</reference>
<gene>
    <name evidence="2" type="ORF">AVDCRST_MAG77-3761</name>
</gene>
<evidence type="ECO:0000256" key="1">
    <source>
        <dbReference type="SAM" id="MobiDB-lite"/>
    </source>
</evidence>